<evidence type="ECO:0000313" key="4">
    <source>
        <dbReference type="EMBL" id="CRY78993.1"/>
    </source>
</evidence>
<reference evidence="5" key="1">
    <citation type="submission" date="2015-03" db="EMBL/GenBank/DDBJ databases">
        <authorList>
            <consortium name="Pathogen Informatics"/>
        </authorList>
    </citation>
    <scope>NUCLEOTIDE SEQUENCE [LARGE SCALE GENOMIC DNA]</scope>
    <source>
        <strain evidence="5">NCTC11134</strain>
    </source>
</reference>
<feature type="domain" description="DUF7373" evidence="3">
    <location>
        <begin position="252"/>
        <end position="396"/>
    </location>
</feature>
<feature type="domain" description="DUF7373" evidence="2">
    <location>
        <begin position="51"/>
        <end position="247"/>
    </location>
</feature>
<dbReference type="InterPro" id="IPR056463">
    <property type="entry name" value="DUF7373_C"/>
</dbReference>
<dbReference type="Pfam" id="PF24092">
    <property type="entry name" value="DUF7373_C"/>
    <property type="match status" value="1"/>
</dbReference>
<accession>A0A0H5NUN6</accession>
<feature type="chain" id="PRO_5041120023" description="PknH-like extracellular domain-containing protein" evidence="1">
    <location>
        <begin position="22"/>
        <end position="398"/>
    </location>
</feature>
<evidence type="ECO:0000259" key="2">
    <source>
        <dbReference type="Pfam" id="PF24088"/>
    </source>
</evidence>
<evidence type="ECO:0000259" key="3">
    <source>
        <dbReference type="Pfam" id="PF24092"/>
    </source>
</evidence>
<dbReference type="Proteomes" id="UP000057820">
    <property type="component" value="Chromosome 1"/>
</dbReference>
<dbReference type="AlphaFoldDB" id="A0A0H5NUN6"/>
<dbReference type="EMBL" id="LN868938">
    <property type="protein sequence ID" value="CRY78993.1"/>
    <property type="molecule type" value="Genomic_DNA"/>
</dbReference>
<dbReference type="Pfam" id="PF24088">
    <property type="entry name" value="DUF7373"/>
    <property type="match status" value="1"/>
</dbReference>
<dbReference type="PROSITE" id="PS51257">
    <property type="entry name" value="PROKAR_LIPOPROTEIN"/>
    <property type="match status" value="1"/>
</dbReference>
<dbReference type="InterPro" id="IPR055797">
    <property type="entry name" value="DUF7373"/>
</dbReference>
<dbReference type="RefSeq" id="WP_060593097.1">
    <property type="nucleotide sequence ID" value="NZ_CP031418.1"/>
</dbReference>
<sequence length="398" mass="43375">MRSAKAILLALGCAVALTACGSAVTGTPVRVTTDPSTVDAGNYRVEPQVLGNAKNDKQARSVEALRLADYVALPFEADPSYVQDAWFVNPHIVLNRKALGSLVINDTFDDVAEDLVAGWVNSWSTGGPPEAPRRTLSIAVLMFPDAATAQRVGPALEHDDFTYNIDNQPVPITKYPTTTAHWRPGVSSLGSWTVHDRYVVFVKVDDNLVPPDLPNLVGHVERILDVQIPLLDEFEPTPPDQLAKIPLDPTGLLGRTLPSDANRPPRAEPDGVYTRRGAVTLMDGGAELLAELDRAEVDLMSFGDAVVFRSKTAAGATQLWRDWQFSTHLDPDQTLVDAPDGLGDHVECLLDSPSAESSTLDMNICMFQVDRYVVQAYGRNLRDLHQKMAAQYVLLTAK</sequence>
<organism evidence="4 5">
    <name type="scientific">Nocardia farcinica</name>
    <dbReference type="NCBI Taxonomy" id="37329"/>
    <lineage>
        <taxon>Bacteria</taxon>
        <taxon>Bacillati</taxon>
        <taxon>Actinomycetota</taxon>
        <taxon>Actinomycetes</taxon>
        <taxon>Mycobacteriales</taxon>
        <taxon>Nocardiaceae</taxon>
        <taxon>Nocardia</taxon>
    </lineage>
</organism>
<keyword evidence="1" id="KW-0732">Signal</keyword>
<evidence type="ECO:0008006" key="6">
    <source>
        <dbReference type="Google" id="ProtNLM"/>
    </source>
</evidence>
<name>A0A0H5NUN6_NOCFR</name>
<gene>
    <name evidence="4" type="ORF">ERS450000_03257</name>
</gene>
<feature type="signal peptide" evidence="1">
    <location>
        <begin position="1"/>
        <end position="21"/>
    </location>
</feature>
<proteinExistence type="predicted"/>
<protein>
    <recommendedName>
        <fullName evidence="6">PknH-like extracellular domain-containing protein</fullName>
    </recommendedName>
</protein>
<dbReference type="KEGG" id="nfr:ERS450000_03257"/>
<evidence type="ECO:0000256" key="1">
    <source>
        <dbReference type="SAM" id="SignalP"/>
    </source>
</evidence>
<evidence type="ECO:0000313" key="5">
    <source>
        <dbReference type="Proteomes" id="UP000057820"/>
    </source>
</evidence>